<organism evidence="3 4">
    <name type="scientific">Qipengyuania pacifica</name>
    <dbReference type="NCBI Taxonomy" id="2860199"/>
    <lineage>
        <taxon>Bacteria</taxon>
        <taxon>Pseudomonadati</taxon>
        <taxon>Pseudomonadota</taxon>
        <taxon>Alphaproteobacteria</taxon>
        <taxon>Sphingomonadales</taxon>
        <taxon>Erythrobacteraceae</taxon>
        <taxon>Qipengyuania</taxon>
    </lineage>
</organism>
<reference evidence="3 4" key="1">
    <citation type="submission" date="2021-08" db="EMBL/GenBank/DDBJ databases">
        <title>Comparative Genomics Analysis of the Genus Qipengyuania Reveals Extensive Genetic Diversity and Metabolic Versatility, Including the Description of Fifteen Novel Species.</title>
        <authorList>
            <person name="Liu Y."/>
        </authorList>
    </citation>
    <scope>NUCLEOTIDE SEQUENCE [LARGE SCALE GENOMIC DNA]</scope>
    <source>
        <strain evidence="3 4">GH25</strain>
    </source>
</reference>
<feature type="signal peptide" evidence="2">
    <location>
        <begin position="1"/>
        <end position="31"/>
    </location>
</feature>
<keyword evidence="1" id="KW-0472">Membrane</keyword>
<sequence length="195" mass="21892">MKTFAKTFAKGGIATAAVGAMALAGATPAQARGHDDGISVGEVIAGAVIIGGIAAVASAASRDRDYYRGDRYYRDGRYYNNGNDYRRNTYASRGNPRAAVERCVNAARNDARRYGYRHAQVTEIRDVDDTRYGWKVKGRMVVDGSYAGGRYDRYGYRDRNNRYQRWNDRDSGNFTCRIERGRIADLDFSGIRRLR</sequence>
<feature type="transmembrane region" description="Helical" evidence="1">
    <location>
        <begin position="43"/>
        <end position="61"/>
    </location>
</feature>
<keyword evidence="1" id="KW-0812">Transmembrane</keyword>
<name>A0ABS7JDV8_9SPHN</name>
<dbReference type="EMBL" id="JAIGNQ010000002">
    <property type="protein sequence ID" value="MBX7488126.1"/>
    <property type="molecule type" value="Genomic_DNA"/>
</dbReference>
<dbReference type="Proteomes" id="UP000776651">
    <property type="component" value="Unassembled WGS sequence"/>
</dbReference>
<evidence type="ECO:0000313" key="4">
    <source>
        <dbReference type="Proteomes" id="UP000776651"/>
    </source>
</evidence>
<keyword evidence="4" id="KW-1185">Reference proteome</keyword>
<feature type="chain" id="PRO_5045325001" evidence="2">
    <location>
        <begin position="32"/>
        <end position="195"/>
    </location>
</feature>
<protein>
    <submittedName>
        <fullName evidence="3">Uncharacterized protein</fullName>
    </submittedName>
</protein>
<accession>A0ABS7JDV8</accession>
<comment type="caution">
    <text evidence="3">The sequence shown here is derived from an EMBL/GenBank/DDBJ whole genome shotgun (WGS) entry which is preliminary data.</text>
</comment>
<dbReference type="RefSeq" id="WP_221597617.1">
    <property type="nucleotide sequence ID" value="NZ_JAIGNQ010000002.1"/>
</dbReference>
<keyword evidence="1" id="KW-1133">Transmembrane helix</keyword>
<gene>
    <name evidence="3" type="ORF">K3177_06345</name>
</gene>
<evidence type="ECO:0000313" key="3">
    <source>
        <dbReference type="EMBL" id="MBX7488126.1"/>
    </source>
</evidence>
<evidence type="ECO:0000256" key="2">
    <source>
        <dbReference type="SAM" id="SignalP"/>
    </source>
</evidence>
<keyword evidence="2" id="KW-0732">Signal</keyword>
<proteinExistence type="predicted"/>
<evidence type="ECO:0000256" key="1">
    <source>
        <dbReference type="SAM" id="Phobius"/>
    </source>
</evidence>